<comment type="caution">
    <text evidence="1">The sequence shown here is derived from an EMBL/GenBank/DDBJ whole genome shotgun (WGS) entry which is preliminary data.</text>
</comment>
<protein>
    <submittedName>
        <fullName evidence="1">Fasciclin-like arabinogalactan protein 8</fullName>
    </submittedName>
</protein>
<reference evidence="2" key="1">
    <citation type="journal article" date="2019" name="Curr. Biol.">
        <title>Genome Sequence of Striga asiatica Provides Insight into the Evolution of Plant Parasitism.</title>
        <authorList>
            <person name="Yoshida S."/>
            <person name="Kim S."/>
            <person name="Wafula E.K."/>
            <person name="Tanskanen J."/>
            <person name="Kim Y.M."/>
            <person name="Honaas L."/>
            <person name="Yang Z."/>
            <person name="Spallek T."/>
            <person name="Conn C.E."/>
            <person name="Ichihashi Y."/>
            <person name="Cheong K."/>
            <person name="Cui S."/>
            <person name="Der J.P."/>
            <person name="Gundlach H."/>
            <person name="Jiao Y."/>
            <person name="Hori C."/>
            <person name="Ishida J.K."/>
            <person name="Kasahara H."/>
            <person name="Kiba T."/>
            <person name="Kim M.S."/>
            <person name="Koo N."/>
            <person name="Laohavisit A."/>
            <person name="Lee Y.H."/>
            <person name="Lumba S."/>
            <person name="McCourt P."/>
            <person name="Mortimer J.C."/>
            <person name="Mutuku J.M."/>
            <person name="Nomura T."/>
            <person name="Sasaki-Sekimoto Y."/>
            <person name="Seto Y."/>
            <person name="Wang Y."/>
            <person name="Wakatake T."/>
            <person name="Sakakibara H."/>
            <person name="Demura T."/>
            <person name="Yamaguchi S."/>
            <person name="Yoneyama K."/>
            <person name="Manabe R.I."/>
            <person name="Nelson D.C."/>
            <person name="Schulman A.H."/>
            <person name="Timko M.P."/>
            <person name="dePamphilis C.W."/>
            <person name="Choi D."/>
            <person name="Shirasu K."/>
        </authorList>
    </citation>
    <scope>NUCLEOTIDE SEQUENCE [LARGE SCALE GENOMIC DNA]</scope>
    <source>
        <strain evidence="2">cv. UVA1</strain>
    </source>
</reference>
<sequence>MASENRPQLGLNITQELIDGNKFNVEVLMLTASGFGLDMASDGISSPLPTRLLRICLFQQVPVANHRSEGRRAQIPCPPAMLRRREFITTNRDFKGFYLVALIVSRDFCGHTTTNQTLPMLSISIHPSFDCNPNLAFIYIKISDSSRSSFLLSLSQTKLGSYPTSKPLYLYFL</sequence>
<keyword evidence="2" id="KW-1185">Reference proteome</keyword>
<name>A0A5A7QG75_STRAF</name>
<dbReference type="EMBL" id="BKCP01006804">
    <property type="protein sequence ID" value="GER43968.1"/>
    <property type="molecule type" value="Genomic_DNA"/>
</dbReference>
<evidence type="ECO:0000313" key="1">
    <source>
        <dbReference type="EMBL" id="GER43968.1"/>
    </source>
</evidence>
<evidence type="ECO:0000313" key="2">
    <source>
        <dbReference type="Proteomes" id="UP000325081"/>
    </source>
</evidence>
<dbReference type="Proteomes" id="UP000325081">
    <property type="component" value="Unassembled WGS sequence"/>
</dbReference>
<dbReference type="OrthoDB" id="286301at2759"/>
<accession>A0A5A7QG75</accession>
<organism evidence="1 2">
    <name type="scientific">Striga asiatica</name>
    <name type="common">Asiatic witchweed</name>
    <name type="synonym">Buchnera asiatica</name>
    <dbReference type="NCBI Taxonomy" id="4170"/>
    <lineage>
        <taxon>Eukaryota</taxon>
        <taxon>Viridiplantae</taxon>
        <taxon>Streptophyta</taxon>
        <taxon>Embryophyta</taxon>
        <taxon>Tracheophyta</taxon>
        <taxon>Spermatophyta</taxon>
        <taxon>Magnoliopsida</taxon>
        <taxon>eudicotyledons</taxon>
        <taxon>Gunneridae</taxon>
        <taxon>Pentapetalae</taxon>
        <taxon>asterids</taxon>
        <taxon>lamiids</taxon>
        <taxon>Lamiales</taxon>
        <taxon>Orobanchaceae</taxon>
        <taxon>Buchnereae</taxon>
        <taxon>Striga</taxon>
    </lineage>
</organism>
<dbReference type="AlphaFoldDB" id="A0A5A7QG75"/>
<gene>
    <name evidence="1" type="ORF">STAS_20839</name>
</gene>
<proteinExistence type="predicted"/>